<dbReference type="EMBL" id="JAUOES010000008">
    <property type="protein sequence ID" value="MDT3280397.1"/>
    <property type="molecule type" value="Genomic_DNA"/>
</dbReference>
<evidence type="ECO:0000313" key="2">
    <source>
        <dbReference type="Proteomes" id="UP001249505"/>
    </source>
</evidence>
<organism evidence="1 2">
    <name type="scientific">Shewanella scandinavica</name>
    <dbReference type="NCBI Taxonomy" id="3063538"/>
    <lineage>
        <taxon>Bacteria</taxon>
        <taxon>Pseudomonadati</taxon>
        <taxon>Pseudomonadota</taxon>
        <taxon>Gammaproteobacteria</taxon>
        <taxon>Alteromonadales</taxon>
        <taxon>Shewanellaceae</taxon>
        <taxon>Shewanella</taxon>
    </lineage>
</organism>
<comment type="caution">
    <text evidence="1">The sequence shown here is derived from an EMBL/GenBank/DDBJ whole genome shotgun (WGS) entry which is preliminary data.</text>
</comment>
<proteinExistence type="predicted"/>
<evidence type="ECO:0008006" key="3">
    <source>
        <dbReference type="Google" id="ProtNLM"/>
    </source>
</evidence>
<sequence>MGLPVTVYRWDDAGAPQLGANPTPSEIIAVLKACLVTGYGAKAGLGWSVAFEDAGTSKIAFRNSTTEGSGGFVQFWSTTGGNTANTMLYVRAASAMSALDNFTHPSYRFVHYNSSAHSQWVVIGTSAGVYILPRFESTNTNYLNSSQYEVVYFVGDIDSNYPNDVTRFTICAPNFTADMSAVNYSHSVAISSNTGTGRMYGVDGNSLAIPHTINVQALSIQIPNSNYTLESQGINPVLLPAMIVMSSPSTAVDVDGLLALYSSKNPAYRGTVPGLYAMPFCGYGNATWPTERVFNGVKYQLLRGYNNYMWLNIEEWY</sequence>
<reference evidence="1 2" key="1">
    <citation type="submission" date="2023-07" db="EMBL/GenBank/DDBJ databases">
        <title>Novel Shewanella species isolated from Baltic Sea sediments.</title>
        <authorList>
            <person name="Martin-Rodriguez A.J."/>
        </authorList>
    </citation>
    <scope>NUCLEOTIDE SEQUENCE [LARGE SCALE GENOMIC DNA]</scope>
    <source>
        <strain evidence="1 2">SP2S1-2</strain>
    </source>
</reference>
<gene>
    <name evidence="1" type="ORF">Q4Q50_08850</name>
</gene>
<evidence type="ECO:0000313" key="1">
    <source>
        <dbReference type="EMBL" id="MDT3280397.1"/>
    </source>
</evidence>
<protein>
    <recommendedName>
        <fullName evidence="3">Virion structural protein</fullName>
    </recommendedName>
</protein>
<dbReference type="RefSeq" id="WP_311899087.1">
    <property type="nucleotide sequence ID" value="NZ_JAUOES010000008.1"/>
</dbReference>
<dbReference type="Proteomes" id="UP001249505">
    <property type="component" value="Unassembled WGS sequence"/>
</dbReference>
<keyword evidence="2" id="KW-1185">Reference proteome</keyword>
<name>A0ABU3FZB7_9GAMM</name>
<accession>A0ABU3FZB7</accession>